<comment type="domain">
    <text evidence="8">Comprises of two domains. The C-terminal domain contains the binding site for glutamine and catalyzes the hydrolysis of this substrate to glutamate and ammonia. The N-terminal domain is anticipated to bind ATP and cobyrinate and catalyzes the ultimate synthesis of the diamide product. The ammonia produced via the glutaminase domain is probably translocated to the adjacent domain via a molecular tunnel, where it reacts with an activated intermediate.</text>
</comment>
<dbReference type="Pfam" id="PF07685">
    <property type="entry name" value="GATase_3"/>
    <property type="match status" value="1"/>
</dbReference>
<dbReference type="Pfam" id="PF01656">
    <property type="entry name" value="CbiA"/>
    <property type="match status" value="1"/>
</dbReference>
<keyword evidence="3 8" id="KW-0436">Ligase</keyword>
<dbReference type="PROSITE" id="PS51274">
    <property type="entry name" value="GATASE_COBBQ"/>
    <property type="match status" value="1"/>
</dbReference>
<dbReference type="PANTHER" id="PTHR43873:SF1">
    <property type="entry name" value="COBYRINATE A,C-DIAMIDE SYNTHASE"/>
    <property type="match status" value="1"/>
</dbReference>
<feature type="domain" description="CobQ/CobB/MinD/ParA nucleotide binding" evidence="9">
    <location>
        <begin position="5"/>
        <end position="187"/>
    </location>
</feature>
<feature type="site" description="Increases nucleophilicity of active site Cys" evidence="8">
    <location>
        <position position="437"/>
    </location>
</feature>
<comment type="catalytic activity">
    <reaction evidence="8">
        <text>cob(II)yrinate + 2 L-glutamine + 2 ATP + 2 H2O = cob(II)yrinate a,c diamide + 2 L-glutamate + 2 ADP + 2 phosphate + 2 H(+)</text>
        <dbReference type="Rhea" id="RHEA:26289"/>
        <dbReference type="ChEBI" id="CHEBI:15377"/>
        <dbReference type="ChEBI" id="CHEBI:15378"/>
        <dbReference type="ChEBI" id="CHEBI:29985"/>
        <dbReference type="ChEBI" id="CHEBI:30616"/>
        <dbReference type="ChEBI" id="CHEBI:43474"/>
        <dbReference type="ChEBI" id="CHEBI:58359"/>
        <dbReference type="ChEBI" id="CHEBI:58537"/>
        <dbReference type="ChEBI" id="CHEBI:58894"/>
        <dbReference type="ChEBI" id="CHEBI:456216"/>
        <dbReference type="EC" id="6.3.5.11"/>
    </reaction>
</comment>
<dbReference type="Gene3D" id="3.40.50.300">
    <property type="entry name" value="P-loop containing nucleotide triphosphate hydrolases"/>
    <property type="match status" value="2"/>
</dbReference>
<dbReference type="InterPro" id="IPR029062">
    <property type="entry name" value="Class_I_gatase-like"/>
</dbReference>
<dbReference type="InterPro" id="IPR011698">
    <property type="entry name" value="GATase_3"/>
</dbReference>
<evidence type="ECO:0000256" key="6">
    <source>
        <dbReference type="ARBA" id="ARBA00022842"/>
    </source>
</evidence>
<dbReference type="CDD" id="cd05388">
    <property type="entry name" value="CobB_N"/>
    <property type="match status" value="1"/>
</dbReference>
<dbReference type="SUPFAM" id="SSF52317">
    <property type="entry name" value="Class I glutamine amidotransferase-like"/>
    <property type="match status" value="1"/>
</dbReference>
<evidence type="ECO:0000256" key="8">
    <source>
        <dbReference type="HAMAP-Rule" id="MF_00027"/>
    </source>
</evidence>
<dbReference type="PANTHER" id="PTHR43873">
    <property type="entry name" value="COBYRINATE A,C-DIAMIDE SYNTHASE"/>
    <property type="match status" value="1"/>
</dbReference>
<organism evidence="11 12">
    <name type="scientific">Granulicella pectinivorans</name>
    <dbReference type="NCBI Taxonomy" id="474950"/>
    <lineage>
        <taxon>Bacteria</taxon>
        <taxon>Pseudomonadati</taxon>
        <taxon>Acidobacteriota</taxon>
        <taxon>Terriglobia</taxon>
        <taxon>Terriglobales</taxon>
        <taxon>Acidobacteriaceae</taxon>
        <taxon>Granulicella</taxon>
    </lineage>
</organism>
<dbReference type="InterPro" id="IPR027417">
    <property type="entry name" value="P-loop_NTPase"/>
</dbReference>
<keyword evidence="6 8" id="KW-0460">Magnesium</keyword>
<feature type="active site" description="Nucleophile" evidence="8">
    <location>
        <position position="329"/>
    </location>
</feature>
<dbReference type="SUPFAM" id="SSF52540">
    <property type="entry name" value="P-loop containing nucleoside triphosphate hydrolases"/>
    <property type="match status" value="1"/>
</dbReference>
<gene>
    <name evidence="8" type="primary">cbiA</name>
    <name evidence="11" type="ORF">SAMN05421771_3345</name>
</gene>
<dbReference type="RefSeq" id="WP_089840797.1">
    <property type="nucleotide sequence ID" value="NZ_FOZL01000001.1"/>
</dbReference>
<keyword evidence="12" id="KW-1185">Reference proteome</keyword>
<evidence type="ECO:0000313" key="12">
    <source>
        <dbReference type="Proteomes" id="UP000199024"/>
    </source>
</evidence>
<dbReference type="InterPro" id="IPR002586">
    <property type="entry name" value="CobQ/CobB/MinD/ParA_Nub-bd_dom"/>
</dbReference>
<dbReference type="Proteomes" id="UP000199024">
    <property type="component" value="Unassembled WGS sequence"/>
</dbReference>
<reference evidence="11 12" key="1">
    <citation type="submission" date="2016-10" db="EMBL/GenBank/DDBJ databases">
        <authorList>
            <person name="de Groot N.N."/>
        </authorList>
    </citation>
    <scope>NUCLEOTIDE SEQUENCE [LARGE SCALE GENOMIC DNA]</scope>
    <source>
        <strain evidence="11 12">DSM 21001</strain>
    </source>
</reference>
<comment type="cofactor">
    <cofactor evidence="1 8">
        <name>Mg(2+)</name>
        <dbReference type="ChEBI" id="CHEBI:18420"/>
    </cofactor>
</comment>
<dbReference type="AlphaFoldDB" id="A0A1I6MR78"/>
<evidence type="ECO:0000256" key="3">
    <source>
        <dbReference type="ARBA" id="ARBA00022598"/>
    </source>
</evidence>
<dbReference type="NCBIfam" id="NF002204">
    <property type="entry name" value="PRK01077.1"/>
    <property type="match status" value="1"/>
</dbReference>
<keyword evidence="7 8" id="KW-0315">Glutamine amidotransferase</keyword>
<keyword evidence="5 8" id="KW-0067">ATP-binding</keyword>
<dbReference type="HAMAP" id="MF_00027">
    <property type="entry name" value="CobB_CbiA"/>
    <property type="match status" value="1"/>
</dbReference>
<name>A0A1I6MR78_9BACT</name>
<dbReference type="STRING" id="474950.SAMN05421771_3345"/>
<dbReference type="InterPro" id="IPR004484">
    <property type="entry name" value="CbiA/CobB_synth"/>
</dbReference>
<evidence type="ECO:0000256" key="2">
    <source>
        <dbReference type="ARBA" id="ARBA00022573"/>
    </source>
</evidence>
<feature type="domain" description="CobB/CobQ-like glutamine amidotransferase" evidence="10">
    <location>
        <begin position="246"/>
        <end position="442"/>
    </location>
</feature>
<evidence type="ECO:0000256" key="7">
    <source>
        <dbReference type="ARBA" id="ARBA00022962"/>
    </source>
</evidence>
<dbReference type="CDD" id="cd03130">
    <property type="entry name" value="GATase1_CobB"/>
    <property type="match status" value="1"/>
</dbReference>
<dbReference type="GO" id="GO:0009236">
    <property type="term" value="P:cobalamin biosynthetic process"/>
    <property type="evidence" value="ECO:0007669"/>
    <property type="project" value="UniProtKB-UniRule"/>
</dbReference>
<protein>
    <recommendedName>
        <fullName evidence="8">Cobyrinate a,c-diamide synthase</fullName>
        <ecNumber evidence="8">6.3.5.11</ecNumber>
    </recommendedName>
    <alternativeName>
        <fullName evidence="8">Cobyrinic acid a,c-diamide synthetase</fullName>
    </alternativeName>
</protein>
<dbReference type="EMBL" id="FOZL01000001">
    <property type="protein sequence ID" value="SFS18107.1"/>
    <property type="molecule type" value="Genomic_DNA"/>
</dbReference>
<dbReference type="EC" id="6.3.5.11" evidence="8"/>
<comment type="similarity">
    <text evidence="8">Belongs to the CobB/CbiA family.</text>
</comment>
<comment type="pathway">
    <text evidence="8">Cofactor biosynthesis; adenosylcobalamin biosynthesis; cob(II)yrinate a,c-diamide from sirohydrochlorin (anaerobic route): step 10/10.</text>
</comment>
<keyword evidence="2 8" id="KW-0169">Cobalamin biosynthesis</keyword>
<keyword evidence="4 8" id="KW-0547">Nucleotide-binding</keyword>
<comment type="miscellaneous">
    <text evidence="8">The a and c carboxylates of cobyrinate are activated for nucleophilic attack via formation of a phosphorylated intermediate by ATP. CbiA catalyzes first the amidation of the c-carboxylate, and then that of the a-carboxylate.</text>
</comment>
<evidence type="ECO:0000256" key="1">
    <source>
        <dbReference type="ARBA" id="ARBA00001946"/>
    </source>
</evidence>
<evidence type="ECO:0000256" key="4">
    <source>
        <dbReference type="ARBA" id="ARBA00022741"/>
    </source>
</evidence>
<dbReference type="OrthoDB" id="9764035at2"/>
<sequence length="465" mass="49992">MTGFLIAGTSSGVGKTTVTLALIAAFRKRGLIVQPFKGGPDFLDTGHQTLASGRPSRNLDTWMLDHESNRAVFASASQGADAVIVEGMMGLFDGKDGASDAGSSAEIARLLQLPVVLVLDAGKSARSIAAVVLGFELFDPQLNIAGVILNRVASDRHFHMLKAAIHSRCATPLLGWLPREPAIAIAERHLGLQTAEEQSAAHNAQRLDTLAQLAETHLDLDALLTLQCGMQFEAFASTPAPAAQVRIGVARDEAFSFYYEDNFDLLRQAGAEIVPFSPLHDRALPPNLDALYLGGGYPELHADSLSDNHLMLMAIRAFAATGKPIYAECGGMIYLGESLRLKDGRSISFAGLLPLTFAMTQRLVRFGYVTVELLHDCLLGPAGTTFRGHSFHHSDVTSDVDRSTLSKAYRISYSLASKQELEGFGTADRNVLASYIHIHFRTNGNIAANFVEAAITARTNTMVTA</sequence>
<evidence type="ECO:0000259" key="10">
    <source>
        <dbReference type="Pfam" id="PF07685"/>
    </source>
</evidence>
<dbReference type="UniPathway" id="UPA00148">
    <property type="reaction ID" value="UER00231"/>
</dbReference>
<dbReference type="NCBIfam" id="TIGR00379">
    <property type="entry name" value="cobB"/>
    <property type="match status" value="1"/>
</dbReference>
<evidence type="ECO:0000256" key="5">
    <source>
        <dbReference type="ARBA" id="ARBA00022840"/>
    </source>
</evidence>
<evidence type="ECO:0000259" key="9">
    <source>
        <dbReference type="Pfam" id="PF01656"/>
    </source>
</evidence>
<comment type="function">
    <text evidence="8">Catalyzes the ATP-dependent amidation of the two carboxylate groups at positions a and c of cobyrinate, using either L-glutamine or ammonia as the nitrogen source.</text>
</comment>
<evidence type="ECO:0000313" key="11">
    <source>
        <dbReference type="EMBL" id="SFS18107.1"/>
    </source>
</evidence>
<proteinExistence type="inferred from homology"/>
<accession>A0A1I6MR78</accession>
<dbReference type="GO" id="GO:0005524">
    <property type="term" value="F:ATP binding"/>
    <property type="evidence" value="ECO:0007669"/>
    <property type="project" value="UniProtKB-UniRule"/>
</dbReference>
<dbReference type="Gene3D" id="3.40.50.880">
    <property type="match status" value="1"/>
</dbReference>
<dbReference type="GO" id="GO:0042242">
    <property type="term" value="F:cobyrinic acid a,c-diamide synthase activity"/>
    <property type="evidence" value="ECO:0007669"/>
    <property type="project" value="UniProtKB-UniRule"/>
</dbReference>